<name>A0A5C9A5V5_9GAMM</name>
<dbReference type="InterPro" id="IPR029044">
    <property type="entry name" value="Nucleotide-diphossugar_trans"/>
</dbReference>
<evidence type="ECO:0000313" key="3">
    <source>
        <dbReference type="EMBL" id="TXS95140.1"/>
    </source>
</evidence>
<dbReference type="PANTHER" id="PTHR43630">
    <property type="entry name" value="POLY-BETA-1,6-N-ACETYL-D-GLUCOSAMINE SYNTHASE"/>
    <property type="match status" value="1"/>
</dbReference>
<dbReference type="Proteomes" id="UP000321933">
    <property type="component" value="Unassembled WGS sequence"/>
</dbReference>
<organism evidence="3 4">
    <name type="scientific">Parahaliea aestuarii</name>
    <dbReference type="NCBI Taxonomy" id="1852021"/>
    <lineage>
        <taxon>Bacteria</taxon>
        <taxon>Pseudomonadati</taxon>
        <taxon>Pseudomonadota</taxon>
        <taxon>Gammaproteobacteria</taxon>
        <taxon>Cellvibrionales</taxon>
        <taxon>Halieaceae</taxon>
        <taxon>Parahaliea</taxon>
    </lineage>
</organism>
<dbReference type="InterPro" id="IPR011990">
    <property type="entry name" value="TPR-like_helical_dom_sf"/>
</dbReference>
<dbReference type="EMBL" id="VRYZ01000001">
    <property type="protein sequence ID" value="TXS95140.1"/>
    <property type="molecule type" value="Genomic_DNA"/>
</dbReference>
<keyword evidence="3" id="KW-0808">Transferase</keyword>
<dbReference type="InterPro" id="IPR001173">
    <property type="entry name" value="Glyco_trans_2-like"/>
</dbReference>
<comment type="caution">
    <text evidence="3">The sequence shown here is derived from an EMBL/GenBank/DDBJ whole genome shotgun (WGS) entry which is preliminary data.</text>
</comment>
<keyword evidence="4" id="KW-1185">Reference proteome</keyword>
<dbReference type="PANTHER" id="PTHR43630:SF2">
    <property type="entry name" value="GLYCOSYLTRANSFERASE"/>
    <property type="match status" value="1"/>
</dbReference>
<protein>
    <submittedName>
        <fullName evidence="3">Glycosyltransferase</fullName>
    </submittedName>
</protein>
<dbReference type="AlphaFoldDB" id="A0A5C9A5V5"/>
<evidence type="ECO:0000259" key="2">
    <source>
        <dbReference type="Pfam" id="PF00535"/>
    </source>
</evidence>
<reference evidence="3 4" key="1">
    <citation type="submission" date="2019-08" db="EMBL/GenBank/DDBJ databases">
        <title>Parahaliea maris sp. nov., isolated from the surface seawater.</title>
        <authorList>
            <person name="Liu Y."/>
        </authorList>
    </citation>
    <scope>NUCLEOTIDE SEQUENCE [LARGE SCALE GENOMIC DNA]</scope>
    <source>
        <strain evidence="3 4">S2-26</strain>
    </source>
</reference>
<comment type="similarity">
    <text evidence="1">Belongs to the glycosyltransferase 2 family. WaaE/KdtX subfamily.</text>
</comment>
<evidence type="ECO:0000256" key="1">
    <source>
        <dbReference type="ARBA" id="ARBA00038494"/>
    </source>
</evidence>
<accession>A0A5C9A5V5</accession>
<dbReference type="GO" id="GO:0016740">
    <property type="term" value="F:transferase activity"/>
    <property type="evidence" value="ECO:0007669"/>
    <property type="project" value="UniProtKB-KW"/>
</dbReference>
<feature type="domain" description="Glycosyltransferase 2-like" evidence="2">
    <location>
        <begin position="2"/>
        <end position="99"/>
    </location>
</feature>
<dbReference type="Pfam" id="PF00535">
    <property type="entry name" value="Glycos_transf_2"/>
    <property type="match status" value="1"/>
</dbReference>
<sequence length="348" mass="39826">MIVRDESAVIERCLASVRAHIDYWVIVDTGSLDDTPALVEHALDGIPGELHHTPWRDFSYNRNDAMQRASGKADYLLFIDADEQLEVDDGAMLAPRIQEAYSLETCFGALRYDRLALVSTALPWQWAGVLHEYLDAGRTVSQPRLPGVRILVTADGARSRDPNKFEKDVKVLQQALEREPDNARYVFYLAQSYRDAGHREEARHYYLQRAGMGGWEEEVWYALFQVALLHQQLEEIQATVVDAFLAAYACRPLRAESLVSLAHYLRTREAWELAYLFARAACDIAPPSDRLFVDWSVYQWRARDELALAAFYTGRKVEAEQLWRQLLSDVEALPASERGRVEQNLSYI</sequence>
<dbReference type="SUPFAM" id="SSF53448">
    <property type="entry name" value="Nucleotide-diphospho-sugar transferases"/>
    <property type="match status" value="1"/>
</dbReference>
<proteinExistence type="inferred from homology"/>
<dbReference type="OrthoDB" id="9815923at2"/>
<dbReference type="Gene3D" id="1.25.40.10">
    <property type="entry name" value="Tetratricopeptide repeat domain"/>
    <property type="match status" value="1"/>
</dbReference>
<evidence type="ECO:0000313" key="4">
    <source>
        <dbReference type="Proteomes" id="UP000321933"/>
    </source>
</evidence>
<dbReference type="Gene3D" id="3.90.550.10">
    <property type="entry name" value="Spore Coat Polysaccharide Biosynthesis Protein SpsA, Chain A"/>
    <property type="match status" value="1"/>
</dbReference>
<gene>
    <name evidence="3" type="ORF">FVW59_01780</name>
</gene>
<dbReference type="SUPFAM" id="SSF48452">
    <property type="entry name" value="TPR-like"/>
    <property type="match status" value="1"/>
</dbReference>